<name>A0ACB0MEM1_TRIPR</name>
<protein>
    <submittedName>
        <fullName evidence="1">Uncharacterized protein</fullName>
    </submittedName>
</protein>
<dbReference type="Proteomes" id="UP001177021">
    <property type="component" value="Unassembled WGS sequence"/>
</dbReference>
<gene>
    <name evidence="1" type="ORF">MILVUS5_LOCUS41587</name>
</gene>
<keyword evidence="2" id="KW-1185">Reference proteome</keyword>
<dbReference type="EMBL" id="CASHSV030000823">
    <property type="protein sequence ID" value="CAJ2679497.1"/>
    <property type="molecule type" value="Genomic_DNA"/>
</dbReference>
<reference evidence="1" key="1">
    <citation type="submission" date="2023-10" db="EMBL/GenBank/DDBJ databases">
        <authorList>
            <person name="Rodriguez Cubillos JULIANA M."/>
            <person name="De Vega J."/>
        </authorList>
    </citation>
    <scope>NUCLEOTIDE SEQUENCE</scope>
</reference>
<proteinExistence type="predicted"/>
<sequence length="405" mass="45937">MAEEYETDNEAEVEEEFSVWKRNTPLLYDLFISHPLAWPSLTVQWLPSSPQPHSHPSFNTHKLLLATHTSNEEPNYLMLAESSLPVNTSQPIVFDDPQNPILPKVKITQRVLVDGEVNRARSMPQNDSIVAAKTCNSEVYVFDFTKSRGDGCDPDFRLKGHDKEGYGLSWSTFKNGYLLSGSNDNKICLWDVFGASEKKVLDAVHVYEGHESNVEDVSWHLNNENLFGSGGDDCKLIIWDLRTNKAQHSLKPHEREVNFVSFNPYNEWILATASSDTTIGLFDIRKLEAPLHFLSSHSDEVFQVEWDPNHEGLLASSSADRRLMVWDLNRIGDEVIEGDDEGPPELLFSHGGHKGKISDFSWNQNQPWVISSVAEDNSFHVWQMAESIYNDGDDDDIWMGNTNTN</sequence>
<evidence type="ECO:0000313" key="1">
    <source>
        <dbReference type="EMBL" id="CAJ2679497.1"/>
    </source>
</evidence>
<evidence type="ECO:0000313" key="2">
    <source>
        <dbReference type="Proteomes" id="UP001177021"/>
    </source>
</evidence>
<organism evidence="1 2">
    <name type="scientific">Trifolium pratense</name>
    <name type="common">Red clover</name>
    <dbReference type="NCBI Taxonomy" id="57577"/>
    <lineage>
        <taxon>Eukaryota</taxon>
        <taxon>Viridiplantae</taxon>
        <taxon>Streptophyta</taxon>
        <taxon>Embryophyta</taxon>
        <taxon>Tracheophyta</taxon>
        <taxon>Spermatophyta</taxon>
        <taxon>Magnoliopsida</taxon>
        <taxon>eudicotyledons</taxon>
        <taxon>Gunneridae</taxon>
        <taxon>Pentapetalae</taxon>
        <taxon>rosids</taxon>
        <taxon>fabids</taxon>
        <taxon>Fabales</taxon>
        <taxon>Fabaceae</taxon>
        <taxon>Papilionoideae</taxon>
        <taxon>50 kb inversion clade</taxon>
        <taxon>NPAAA clade</taxon>
        <taxon>Hologalegina</taxon>
        <taxon>IRL clade</taxon>
        <taxon>Trifolieae</taxon>
        <taxon>Trifolium</taxon>
    </lineage>
</organism>
<accession>A0ACB0MEM1</accession>
<comment type="caution">
    <text evidence="1">The sequence shown here is derived from an EMBL/GenBank/DDBJ whole genome shotgun (WGS) entry which is preliminary data.</text>
</comment>